<evidence type="ECO:0000256" key="1">
    <source>
        <dbReference type="ARBA" id="ARBA00022723"/>
    </source>
</evidence>
<dbReference type="SUPFAM" id="SSF54862">
    <property type="entry name" value="4Fe-4S ferredoxins"/>
    <property type="match status" value="1"/>
</dbReference>
<sequence>MIELLRKEDCNGCCACVDICPTMAIKLHTDEEGFWYPETDKDVCNDCELCNSVCPELHVAEVKKNDFEKPFAYAAVHKNLDVRFNSTSGGLFSAMAEIIYKNGGSVAGAVYNEDFSVKHYISNTKSDLQKLRSSKYQQSNMSGMHREIKRRLDDGENVLVCGTPCQMAALRLFLKKDYNNLIILDFVCRGVNSPMVFQKYLQSQEEANGAKIVAAQAKNKELGWRSLTFKMTFDNGKSVFQTKESNLFLRGYLSANAYCRPSCYTCQFKGWPRIADITLADFWGIEHVDAALDNDLGTSMVLINSKKGAAFFESIKEKIDFKEVSLAQASANNGALITPLKKPTIDRKQFFAELQTASFDKVATKYFPPPSVPAKEKIREFLGTILTIAQTTRLHPKTLYQFVKYNFLSGKVTTNIRKQGWLITTPHSVLEIHKRAKIDCKGTLYLGMKRIKKSRLESRLLVDPGGEIVVNGDFIFGYGSDIEVFKNAKLILNENGATNISTTIICAERIEIGKHVRMGRNVTIRDTNGNHFLALQGYKPSRPVTIGDHVWLCEGCTILPGVKIGDGAIIGACSTVVSNVPANAIVMGNPAKVVDENILWKF</sequence>
<dbReference type="Pfam" id="PF00132">
    <property type="entry name" value="Hexapep"/>
    <property type="match status" value="1"/>
</dbReference>
<dbReference type="PANTHER" id="PTHR43193">
    <property type="match status" value="1"/>
</dbReference>
<dbReference type="PANTHER" id="PTHR43193:SF2">
    <property type="entry name" value="POLYFERREDOXIN PROTEIN FWDF"/>
    <property type="match status" value="1"/>
</dbReference>
<dbReference type="STRING" id="681398.PJIAN_4539"/>
<evidence type="ECO:0000256" key="2">
    <source>
        <dbReference type="ARBA" id="ARBA00023004"/>
    </source>
</evidence>
<dbReference type="CDD" id="cd04647">
    <property type="entry name" value="LbH_MAT_like"/>
    <property type="match status" value="1"/>
</dbReference>
<name>A0A171AMQ2_9BACT</name>
<gene>
    <name evidence="5" type="ORF">PJIAN_4539</name>
</gene>
<evidence type="ECO:0000256" key="3">
    <source>
        <dbReference type="ARBA" id="ARBA00023014"/>
    </source>
</evidence>
<organism evidence="5 6">
    <name type="scientific">Paludibacter jiangxiensis</name>
    <dbReference type="NCBI Taxonomy" id="681398"/>
    <lineage>
        <taxon>Bacteria</taxon>
        <taxon>Pseudomonadati</taxon>
        <taxon>Bacteroidota</taxon>
        <taxon>Bacteroidia</taxon>
        <taxon>Bacteroidales</taxon>
        <taxon>Paludibacteraceae</taxon>
        <taxon>Paludibacter</taxon>
    </lineage>
</organism>
<dbReference type="OrthoDB" id="9813230at2"/>
<proteinExistence type="predicted"/>
<dbReference type="PROSITE" id="PS00198">
    <property type="entry name" value="4FE4S_FER_1"/>
    <property type="match status" value="1"/>
</dbReference>
<dbReference type="InterPro" id="IPR007525">
    <property type="entry name" value="FrhB_FdhB_C"/>
</dbReference>
<dbReference type="Gene3D" id="3.30.70.20">
    <property type="match status" value="1"/>
</dbReference>
<evidence type="ECO:0000259" key="4">
    <source>
        <dbReference type="PROSITE" id="PS51379"/>
    </source>
</evidence>
<dbReference type="AlphaFoldDB" id="A0A171AMQ2"/>
<keyword evidence="3" id="KW-0411">Iron-sulfur</keyword>
<evidence type="ECO:0000313" key="5">
    <source>
        <dbReference type="EMBL" id="GAT63996.1"/>
    </source>
</evidence>
<comment type="caution">
    <text evidence="5">The sequence shown here is derived from an EMBL/GenBank/DDBJ whole genome shotgun (WGS) entry which is preliminary data.</text>
</comment>
<dbReference type="InterPro" id="IPR001451">
    <property type="entry name" value="Hexapep"/>
</dbReference>
<feature type="domain" description="4Fe-4S ferredoxin-type" evidence="4">
    <location>
        <begin position="1"/>
        <end position="30"/>
    </location>
</feature>
<reference evidence="6" key="2">
    <citation type="journal article" date="2017" name="Genome Announc.">
        <title>Draft genome sequence of Paludibacter jiangxiensis NM7(T), a propionate-producing fermentative bacterium.</title>
        <authorList>
            <person name="Qiu Y.-L."/>
            <person name="Tourlousse D.M."/>
            <person name="Matsuura N."/>
            <person name="Ohashi A."/>
            <person name="Sekiguchi Y."/>
        </authorList>
    </citation>
    <scope>NUCLEOTIDE SEQUENCE [LARGE SCALE GENOMIC DNA]</scope>
    <source>
        <strain evidence="6">NM7</strain>
    </source>
</reference>
<reference evidence="6" key="1">
    <citation type="submission" date="2016-04" db="EMBL/GenBank/DDBJ databases">
        <title>Draft genome sequence of Paludibacter jiangxiensis strain NM7.</title>
        <authorList>
            <person name="Qiu Y."/>
            <person name="Matsuura N."/>
            <person name="Ohashi A."/>
            <person name="Tourlousse M.D."/>
            <person name="Sekiguchi Y."/>
        </authorList>
    </citation>
    <scope>NUCLEOTIDE SEQUENCE [LARGE SCALE GENOMIC DNA]</scope>
    <source>
        <strain evidence="6">NM7</strain>
    </source>
</reference>
<dbReference type="Proteomes" id="UP000076586">
    <property type="component" value="Unassembled WGS sequence"/>
</dbReference>
<feature type="domain" description="4Fe-4S ferredoxin-type" evidence="4">
    <location>
        <begin position="35"/>
        <end position="65"/>
    </location>
</feature>
<protein>
    <submittedName>
        <fullName evidence="5">Coenzyme F420 hydrogenase/dehydrogenase, beta subunit N-term</fullName>
    </submittedName>
</protein>
<dbReference type="Gene3D" id="2.160.10.10">
    <property type="entry name" value="Hexapeptide repeat proteins"/>
    <property type="match status" value="1"/>
</dbReference>
<dbReference type="GO" id="GO:0051536">
    <property type="term" value="F:iron-sulfur cluster binding"/>
    <property type="evidence" value="ECO:0007669"/>
    <property type="project" value="UniProtKB-KW"/>
</dbReference>
<dbReference type="SUPFAM" id="SSF51161">
    <property type="entry name" value="Trimeric LpxA-like enzymes"/>
    <property type="match status" value="1"/>
</dbReference>
<evidence type="ECO:0000313" key="6">
    <source>
        <dbReference type="Proteomes" id="UP000076586"/>
    </source>
</evidence>
<dbReference type="Pfam" id="PF04432">
    <property type="entry name" value="FrhB_FdhB_C"/>
    <property type="match status" value="1"/>
</dbReference>
<keyword evidence="2" id="KW-0408">Iron</keyword>
<dbReference type="EMBL" id="BDCR01000004">
    <property type="protein sequence ID" value="GAT63996.1"/>
    <property type="molecule type" value="Genomic_DNA"/>
</dbReference>
<dbReference type="PROSITE" id="PS51379">
    <property type="entry name" value="4FE4S_FER_2"/>
    <property type="match status" value="2"/>
</dbReference>
<dbReference type="InterPro" id="IPR052977">
    <property type="entry name" value="Polyferredoxin-like_ET"/>
</dbReference>
<dbReference type="GO" id="GO:0046872">
    <property type="term" value="F:metal ion binding"/>
    <property type="evidence" value="ECO:0007669"/>
    <property type="project" value="UniProtKB-KW"/>
</dbReference>
<dbReference type="InterPro" id="IPR017900">
    <property type="entry name" value="4Fe4S_Fe_S_CS"/>
</dbReference>
<keyword evidence="6" id="KW-1185">Reference proteome</keyword>
<dbReference type="InterPro" id="IPR017896">
    <property type="entry name" value="4Fe4S_Fe-S-bd"/>
</dbReference>
<dbReference type="InterPro" id="IPR011004">
    <property type="entry name" value="Trimer_LpxA-like_sf"/>
</dbReference>
<dbReference type="RefSeq" id="WP_068705697.1">
    <property type="nucleotide sequence ID" value="NZ_BDCR01000004.1"/>
</dbReference>
<keyword evidence="1" id="KW-0479">Metal-binding</keyword>
<accession>A0A171AMQ2</accession>